<dbReference type="PANTHER" id="PTHR22977:SF5">
    <property type="entry name" value="COX ASSEMBLY MITOCHONDRIAL PROTEIN HOMOLOG"/>
    <property type="match status" value="1"/>
</dbReference>
<evidence type="ECO:0000256" key="1">
    <source>
        <dbReference type="ARBA" id="ARBA00007347"/>
    </source>
</evidence>
<dbReference type="STRING" id="653667.S9X0R9"/>
<evidence type="ECO:0000313" key="5">
    <source>
        <dbReference type="EMBL" id="EPY50572.1"/>
    </source>
</evidence>
<dbReference type="GO" id="GO:0005743">
    <property type="term" value="C:mitochondrial inner membrane"/>
    <property type="evidence" value="ECO:0007669"/>
    <property type="project" value="UniProtKB-SubCell"/>
</dbReference>
<keyword evidence="3" id="KW-0143">Chaperone</keyword>
<accession>S9X0R9</accession>
<dbReference type="AlphaFoldDB" id="S9X0R9"/>
<name>S9X0R9_SCHCR</name>
<dbReference type="Pfam" id="PF08583">
    <property type="entry name" value="Cmc1"/>
    <property type="match status" value="1"/>
</dbReference>
<dbReference type="PANTHER" id="PTHR22977">
    <property type="entry name" value="COX ASSEMBLY MITOCHONDRIAL PROTEIN"/>
    <property type="match status" value="1"/>
</dbReference>
<feature type="region of interest" description="Disordered" evidence="4">
    <location>
        <begin position="69"/>
        <end position="88"/>
    </location>
</feature>
<keyword evidence="6" id="KW-1185">Reference proteome</keyword>
<comment type="subcellular location">
    <subcellularLocation>
        <location evidence="3">Mitochondrion inner membrane</location>
    </subcellularLocation>
</comment>
<keyword evidence="2" id="KW-1015">Disulfide bond</keyword>
<protein>
    <recommendedName>
        <fullName evidence="3">COX assembly mitochondrial protein</fullName>
    </recommendedName>
</protein>
<keyword evidence="3" id="KW-0999">Mitochondrion inner membrane</keyword>
<comment type="similarity">
    <text evidence="1 3">Belongs to the CMC family.</text>
</comment>
<dbReference type="HOGENOM" id="CLU_2400937_0_0_1"/>
<dbReference type="OMA" id="KKNCQKE"/>
<sequence>MGNKSAIQEEFEIRSIYQEKVKKNCQKEIEDFVQCATNRTISVIWKCRQQSHVMRDCLKNTIDQTSEWGLRSHQDEEKQKAFKNQTEK</sequence>
<organism evidence="5 6">
    <name type="scientific">Schizosaccharomyces cryophilus (strain OY26 / ATCC MYA-4695 / CBS 11777 / NBRC 106824 / NRRL Y48691)</name>
    <name type="common">Fission yeast</name>
    <dbReference type="NCBI Taxonomy" id="653667"/>
    <lineage>
        <taxon>Eukaryota</taxon>
        <taxon>Fungi</taxon>
        <taxon>Dikarya</taxon>
        <taxon>Ascomycota</taxon>
        <taxon>Taphrinomycotina</taxon>
        <taxon>Schizosaccharomycetes</taxon>
        <taxon>Schizosaccharomycetales</taxon>
        <taxon>Schizosaccharomycetaceae</taxon>
        <taxon>Schizosaccharomyces</taxon>
    </lineage>
</organism>
<keyword evidence="3" id="KW-0496">Mitochondrion</keyword>
<evidence type="ECO:0000256" key="3">
    <source>
        <dbReference type="RuleBase" id="RU364104"/>
    </source>
</evidence>
<evidence type="ECO:0000256" key="2">
    <source>
        <dbReference type="ARBA" id="ARBA00023157"/>
    </source>
</evidence>
<feature type="compositionally biased region" description="Basic and acidic residues" evidence="4">
    <location>
        <begin position="70"/>
        <end position="88"/>
    </location>
</feature>
<gene>
    <name evidence="5" type="ORF">SPOG_00885</name>
</gene>
<dbReference type="EMBL" id="KE546992">
    <property type="protein sequence ID" value="EPY50572.1"/>
    <property type="molecule type" value="Genomic_DNA"/>
</dbReference>
<dbReference type="eggNOG" id="ENOG502SDUV">
    <property type="taxonomic scope" value="Eukaryota"/>
</dbReference>
<proteinExistence type="inferred from homology"/>
<dbReference type="InterPro" id="IPR013892">
    <property type="entry name" value="Cyt_c_biogenesis_Cmc1-like"/>
</dbReference>
<dbReference type="GeneID" id="25035216"/>
<evidence type="ECO:0000313" key="6">
    <source>
        <dbReference type="Proteomes" id="UP000015464"/>
    </source>
</evidence>
<comment type="function">
    <text evidence="3">Required for mitochondrial cytochrome c oxidase (COX) assembly and respiration.</text>
</comment>
<dbReference type="PROSITE" id="PS51808">
    <property type="entry name" value="CHCH"/>
    <property type="match status" value="1"/>
</dbReference>
<dbReference type="Proteomes" id="UP000015464">
    <property type="component" value="Unassembled WGS sequence"/>
</dbReference>
<dbReference type="OrthoDB" id="6224010at2759"/>
<keyword evidence="3" id="KW-0472">Membrane</keyword>
<dbReference type="RefSeq" id="XP_013024516.1">
    <property type="nucleotide sequence ID" value="XM_013169062.1"/>
</dbReference>
<reference evidence="5 6" key="1">
    <citation type="journal article" date="2011" name="Science">
        <title>Comparative functional genomics of the fission yeasts.</title>
        <authorList>
            <person name="Rhind N."/>
            <person name="Chen Z."/>
            <person name="Yassour M."/>
            <person name="Thompson D.A."/>
            <person name="Haas B.J."/>
            <person name="Habib N."/>
            <person name="Wapinski I."/>
            <person name="Roy S."/>
            <person name="Lin M.F."/>
            <person name="Heiman D.I."/>
            <person name="Young S.K."/>
            <person name="Furuya K."/>
            <person name="Guo Y."/>
            <person name="Pidoux A."/>
            <person name="Chen H.M."/>
            <person name="Robbertse B."/>
            <person name="Goldberg J.M."/>
            <person name="Aoki K."/>
            <person name="Bayne E.H."/>
            <person name="Berlin A.M."/>
            <person name="Desjardins C.A."/>
            <person name="Dobbs E."/>
            <person name="Dukaj L."/>
            <person name="Fan L."/>
            <person name="FitzGerald M.G."/>
            <person name="French C."/>
            <person name="Gujja S."/>
            <person name="Hansen K."/>
            <person name="Keifenheim D."/>
            <person name="Levin J.Z."/>
            <person name="Mosher R.A."/>
            <person name="Mueller C.A."/>
            <person name="Pfiffner J."/>
            <person name="Priest M."/>
            <person name="Russ C."/>
            <person name="Smialowska A."/>
            <person name="Swoboda P."/>
            <person name="Sykes S.M."/>
            <person name="Vaughn M."/>
            <person name="Vengrova S."/>
            <person name="Yoder R."/>
            <person name="Zeng Q."/>
            <person name="Allshire R."/>
            <person name="Baulcombe D."/>
            <person name="Birren B.W."/>
            <person name="Brown W."/>
            <person name="Ekwall K."/>
            <person name="Kellis M."/>
            <person name="Leatherwood J."/>
            <person name="Levin H."/>
            <person name="Margalit H."/>
            <person name="Martienssen R."/>
            <person name="Nieduszynski C.A."/>
            <person name="Spatafora J.W."/>
            <person name="Friedman N."/>
            <person name="Dalgaard J.Z."/>
            <person name="Baumann P."/>
            <person name="Niki H."/>
            <person name="Regev A."/>
            <person name="Nusbaum C."/>
        </authorList>
    </citation>
    <scope>NUCLEOTIDE SEQUENCE [LARGE SCALE GENOMIC DNA]</scope>
    <source>
        <strain evidence="6">OY26 / ATCC MYA-4695 / CBS 11777 / NBRC 106824 / NRRL Y48691</strain>
    </source>
</reference>
<evidence type="ECO:0000256" key="4">
    <source>
        <dbReference type="SAM" id="MobiDB-lite"/>
    </source>
</evidence>